<evidence type="ECO:0000256" key="5">
    <source>
        <dbReference type="ARBA" id="ARBA00022989"/>
    </source>
</evidence>
<evidence type="ECO:0000256" key="7">
    <source>
        <dbReference type="SAM" id="Phobius"/>
    </source>
</evidence>
<dbReference type="PRINTS" id="PR01130">
    <property type="entry name" value="DERENTRNSPRT"/>
</dbReference>
<feature type="transmembrane region" description="Helical" evidence="7">
    <location>
        <begin position="400"/>
        <end position="422"/>
    </location>
</feature>
<protein>
    <recommendedName>
        <fullName evidence="10">Equilibrative nucleoside transporter 3</fullName>
    </recommendedName>
</protein>
<accession>A0ABD0T1S4</accession>
<proteinExistence type="inferred from homology"/>
<feature type="transmembrane region" description="Helical" evidence="7">
    <location>
        <begin position="237"/>
        <end position="258"/>
    </location>
</feature>
<dbReference type="InterPro" id="IPR036259">
    <property type="entry name" value="MFS_trans_sf"/>
</dbReference>
<dbReference type="EMBL" id="JBEDNZ010000012">
    <property type="protein sequence ID" value="KAL0831053.1"/>
    <property type="molecule type" value="Genomic_DNA"/>
</dbReference>
<dbReference type="SUPFAM" id="SSF103473">
    <property type="entry name" value="MFS general substrate transporter"/>
    <property type="match status" value="1"/>
</dbReference>
<dbReference type="PIRSF" id="PIRSF016379">
    <property type="entry name" value="ENT"/>
    <property type="match status" value="1"/>
</dbReference>
<dbReference type="GO" id="GO:0015858">
    <property type="term" value="P:nucleoside transport"/>
    <property type="evidence" value="ECO:0007669"/>
    <property type="project" value="UniProtKB-ARBA"/>
</dbReference>
<comment type="similarity">
    <text evidence="2">Belongs to the SLC29A/ENT transporter (TC 2.A.57) family.</text>
</comment>
<reference evidence="8 9" key="1">
    <citation type="submission" date="2024-06" db="EMBL/GenBank/DDBJ databases">
        <title>A chromosome-level genome assembly of beet webworm, Loxostege sticticalis.</title>
        <authorList>
            <person name="Zhang Y."/>
        </authorList>
    </citation>
    <scope>NUCLEOTIDE SEQUENCE [LARGE SCALE GENOMIC DNA]</scope>
    <source>
        <strain evidence="8">AQ028</strain>
        <tissue evidence="8">Male pupae</tissue>
    </source>
</reference>
<organism evidence="8 9">
    <name type="scientific">Loxostege sticticalis</name>
    <name type="common">Beet webworm moth</name>
    <dbReference type="NCBI Taxonomy" id="481309"/>
    <lineage>
        <taxon>Eukaryota</taxon>
        <taxon>Metazoa</taxon>
        <taxon>Ecdysozoa</taxon>
        <taxon>Arthropoda</taxon>
        <taxon>Hexapoda</taxon>
        <taxon>Insecta</taxon>
        <taxon>Pterygota</taxon>
        <taxon>Neoptera</taxon>
        <taxon>Endopterygota</taxon>
        <taxon>Lepidoptera</taxon>
        <taxon>Glossata</taxon>
        <taxon>Ditrysia</taxon>
        <taxon>Pyraloidea</taxon>
        <taxon>Crambidae</taxon>
        <taxon>Pyraustinae</taxon>
        <taxon>Loxostege</taxon>
    </lineage>
</organism>
<feature type="transmembrane region" description="Helical" evidence="7">
    <location>
        <begin position="292"/>
        <end position="313"/>
    </location>
</feature>
<evidence type="ECO:0000256" key="2">
    <source>
        <dbReference type="ARBA" id="ARBA00007965"/>
    </source>
</evidence>
<feature type="transmembrane region" description="Helical" evidence="7">
    <location>
        <begin position="113"/>
        <end position="132"/>
    </location>
</feature>
<dbReference type="PANTHER" id="PTHR10332:SF88">
    <property type="entry name" value="EQUILIBRATIVE NUCLEOSIDE TRANSPORTER 1, ISOFORM A"/>
    <property type="match status" value="1"/>
</dbReference>
<dbReference type="AlphaFoldDB" id="A0ABD0T1S4"/>
<keyword evidence="3" id="KW-0813">Transport</keyword>
<evidence type="ECO:0000313" key="8">
    <source>
        <dbReference type="EMBL" id="KAL0831053.1"/>
    </source>
</evidence>
<evidence type="ECO:0000313" key="9">
    <source>
        <dbReference type="Proteomes" id="UP001549921"/>
    </source>
</evidence>
<sequence>MDATGSINNEACVDAIENEINEEEIIDDSEERELVTDPCSTKVLDSSELPVDRYRVVYILFYLFGITSLVPWNFLITANDYWMYKFRDVTPKNLTILEDPPQKSQFQAEFTSYLNVATAIPNLIFLILNSLYGHLVSLKSRLQGSLIVVTLAFLVTTALVQVDTDEWQNTFFIITMVTVVIMTAASAVFIGGLVGIASRFSKEYMAAVVAGQSLGGIIAAIAQIISLAFKISPLHSALIYFIIADVMVISSLVSYAMLYKIDFFTHHILRGCGGMATNRHREVSMLLILKKIWVYAFSIFAVFGISMAVYPGITVLVESQNKASGTDWNTIFFVPVVNYLIFNCGDYSGRLVAGFFLIPENKWIIAGSSVLRIIGVPMLMLCNARPRHRLPVVFAADWEYIAIMLAFAFTNGYLTNIVMINATRKVEMHEREKASSVLATLLAVGLTAGAAVGMLLVRLL</sequence>
<evidence type="ECO:0000256" key="3">
    <source>
        <dbReference type="ARBA" id="ARBA00022448"/>
    </source>
</evidence>
<dbReference type="PANTHER" id="PTHR10332">
    <property type="entry name" value="EQUILIBRATIVE NUCLEOSIDE TRANSPORTER"/>
    <property type="match status" value="1"/>
</dbReference>
<feature type="transmembrane region" description="Helical" evidence="7">
    <location>
        <begin position="434"/>
        <end position="457"/>
    </location>
</feature>
<dbReference type="GO" id="GO:0016020">
    <property type="term" value="C:membrane"/>
    <property type="evidence" value="ECO:0007669"/>
    <property type="project" value="UniProtKB-SubCell"/>
</dbReference>
<feature type="transmembrane region" description="Helical" evidence="7">
    <location>
        <begin position="204"/>
        <end position="225"/>
    </location>
</feature>
<comment type="subcellular location">
    <subcellularLocation>
        <location evidence="1">Membrane</location>
        <topology evidence="1">Multi-pass membrane protein</topology>
    </subcellularLocation>
</comment>
<gene>
    <name evidence="8" type="ORF">ABMA28_001934</name>
</gene>
<keyword evidence="5 7" id="KW-1133">Transmembrane helix</keyword>
<feature type="transmembrane region" description="Helical" evidence="7">
    <location>
        <begin position="144"/>
        <end position="160"/>
    </location>
</feature>
<dbReference type="InterPro" id="IPR002259">
    <property type="entry name" value="Eqnu_transpt"/>
</dbReference>
<feature type="transmembrane region" description="Helical" evidence="7">
    <location>
        <begin position="363"/>
        <end position="380"/>
    </location>
</feature>
<evidence type="ECO:0000256" key="4">
    <source>
        <dbReference type="ARBA" id="ARBA00022692"/>
    </source>
</evidence>
<name>A0ABD0T1S4_LOXSC</name>
<feature type="transmembrane region" description="Helical" evidence="7">
    <location>
        <begin position="172"/>
        <end position="197"/>
    </location>
</feature>
<evidence type="ECO:0008006" key="10">
    <source>
        <dbReference type="Google" id="ProtNLM"/>
    </source>
</evidence>
<dbReference type="GO" id="GO:0022857">
    <property type="term" value="F:transmembrane transporter activity"/>
    <property type="evidence" value="ECO:0007669"/>
    <property type="project" value="UniProtKB-ARBA"/>
</dbReference>
<evidence type="ECO:0000256" key="1">
    <source>
        <dbReference type="ARBA" id="ARBA00004141"/>
    </source>
</evidence>
<dbReference type="Proteomes" id="UP001549921">
    <property type="component" value="Unassembled WGS sequence"/>
</dbReference>
<feature type="transmembrane region" description="Helical" evidence="7">
    <location>
        <begin position="325"/>
        <end position="342"/>
    </location>
</feature>
<evidence type="ECO:0000256" key="6">
    <source>
        <dbReference type="ARBA" id="ARBA00023136"/>
    </source>
</evidence>
<comment type="caution">
    <text evidence="8">The sequence shown here is derived from an EMBL/GenBank/DDBJ whole genome shotgun (WGS) entry which is preliminary data.</text>
</comment>
<keyword evidence="4 7" id="KW-0812">Transmembrane</keyword>
<keyword evidence="6 7" id="KW-0472">Membrane</keyword>
<dbReference type="Pfam" id="PF01733">
    <property type="entry name" value="Nucleoside_tran"/>
    <property type="match status" value="2"/>
</dbReference>
<feature type="transmembrane region" description="Helical" evidence="7">
    <location>
        <begin position="56"/>
        <end position="76"/>
    </location>
</feature>